<organism evidence="1 2">
    <name type="scientific">Candidatus Magasanikbacteria bacterium RIFCSPHIGHO2_01_FULL_50_8</name>
    <dbReference type="NCBI Taxonomy" id="1798674"/>
    <lineage>
        <taxon>Bacteria</taxon>
        <taxon>Candidatus Magasanikiibacteriota</taxon>
    </lineage>
</organism>
<dbReference type="AlphaFoldDB" id="A0A1F6LQU3"/>
<proteinExistence type="predicted"/>
<evidence type="ECO:0000313" key="1">
    <source>
        <dbReference type="EMBL" id="OGH61685.1"/>
    </source>
</evidence>
<evidence type="ECO:0000313" key="2">
    <source>
        <dbReference type="Proteomes" id="UP000176329"/>
    </source>
</evidence>
<dbReference type="EMBL" id="MFPV01000039">
    <property type="protein sequence ID" value="OGH61685.1"/>
    <property type="molecule type" value="Genomic_DNA"/>
</dbReference>
<reference evidence="1 2" key="1">
    <citation type="journal article" date="2016" name="Nat. Commun.">
        <title>Thousands of microbial genomes shed light on interconnected biogeochemical processes in an aquifer system.</title>
        <authorList>
            <person name="Anantharaman K."/>
            <person name="Brown C.T."/>
            <person name="Hug L.A."/>
            <person name="Sharon I."/>
            <person name="Castelle C.J."/>
            <person name="Probst A.J."/>
            <person name="Thomas B.C."/>
            <person name="Singh A."/>
            <person name="Wilkins M.J."/>
            <person name="Karaoz U."/>
            <person name="Brodie E.L."/>
            <person name="Williams K.H."/>
            <person name="Hubbard S.S."/>
            <person name="Banfield J.F."/>
        </authorList>
    </citation>
    <scope>NUCLEOTIDE SEQUENCE [LARGE SCALE GENOMIC DNA]</scope>
</reference>
<comment type="caution">
    <text evidence="1">The sequence shown here is derived from an EMBL/GenBank/DDBJ whole genome shotgun (WGS) entry which is preliminary data.</text>
</comment>
<protein>
    <submittedName>
        <fullName evidence="1">Uncharacterized protein</fullName>
    </submittedName>
</protein>
<dbReference type="Proteomes" id="UP000176329">
    <property type="component" value="Unassembled WGS sequence"/>
</dbReference>
<name>A0A1F6LQU3_9BACT</name>
<gene>
    <name evidence="1" type="ORF">A2848_01115</name>
</gene>
<accession>A0A1F6LQU3</accession>
<sequence>MSYANVLNIEFDEETYALRLVVTRDAFASFVIRRTISRDEWNMQTLLRNRTVKRLTLEAFAIAVHHAHIMMVEPDWARWLVADCQRPLWNYRPCEVLELMPYRDRIGFDWDYYCGHMHANGILIIRMATGSRVPGVARYYLRTCDPGEGLNSIHVDEDVPLFMRVLIARATDPTADQRTISALCDALQQLLTLAMMYVRQNAYAQYRAVLRYFVEEKLTELH</sequence>